<dbReference type="GeneTree" id="ENSGT00990000204841"/>
<reference evidence="2" key="2">
    <citation type="submission" date="2025-09" db="UniProtKB">
        <authorList>
            <consortium name="Ensembl"/>
        </authorList>
    </citation>
    <scope>IDENTIFICATION</scope>
</reference>
<protein>
    <recommendedName>
        <fullName evidence="1">KRAB domain-containing protein</fullName>
    </recommendedName>
</protein>
<sequence>SSKHCGMWQHGLVTFQEVAVCFTEEEWALLDPGQQALCRDVMQETYGIVASLGKNTKHGCTFSLISSYENAKSPILISGNHSQM</sequence>
<dbReference type="PANTHER" id="PTHR23232:SF163">
    <property type="entry name" value="ZINC FINGER PROTEIN 589"/>
    <property type="match status" value="1"/>
</dbReference>
<accession>A0A8D0KL82</accession>
<dbReference type="Ensembl" id="ENSSMRT00000029767.1">
    <property type="protein sequence ID" value="ENSSMRP00000025422.1"/>
    <property type="gene ID" value="ENSSMRG00000019656.1"/>
</dbReference>
<evidence type="ECO:0000313" key="3">
    <source>
        <dbReference type="Proteomes" id="UP000694421"/>
    </source>
</evidence>
<dbReference type="Gene3D" id="6.10.140.140">
    <property type="match status" value="1"/>
</dbReference>
<keyword evidence="3" id="KW-1185">Reference proteome</keyword>
<dbReference type="SMART" id="SM00349">
    <property type="entry name" value="KRAB"/>
    <property type="match status" value="1"/>
</dbReference>
<name>A0A8D0KL82_SALMN</name>
<feature type="domain" description="KRAB" evidence="1">
    <location>
        <begin position="13"/>
        <end position="84"/>
    </location>
</feature>
<dbReference type="InterPro" id="IPR001909">
    <property type="entry name" value="KRAB"/>
</dbReference>
<dbReference type="InterPro" id="IPR036051">
    <property type="entry name" value="KRAB_dom_sf"/>
</dbReference>
<dbReference type="GO" id="GO:0006355">
    <property type="term" value="P:regulation of DNA-templated transcription"/>
    <property type="evidence" value="ECO:0007669"/>
    <property type="project" value="InterPro"/>
</dbReference>
<dbReference type="SUPFAM" id="SSF109640">
    <property type="entry name" value="KRAB domain (Kruppel-associated box)"/>
    <property type="match status" value="1"/>
</dbReference>
<organism evidence="2 3">
    <name type="scientific">Salvator merianae</name>
    <name type="common">Argentine black and white tegu</name>
    <name type="synonym">Tupinambis merianae</name>
    <dbReference type="NCBI Taxonomy" id="96440"/>
    <lineage>
        <taxon>Eukaryota</taxon>
        <taxon>Metazoa</taxon>
        <taxon>Chordata</taxon>
        <taxon>Craniata</taxon>
        <taxon>Vertebrata</taxon>
        <taxon>Euteleostomi</taxon>
        <taxon>Lepidosauria</taxon>
        <taxon>Squamata</taxon>
        <taxon>Bifurcata</taxon>
        <taxon>Unidentata</taxon>
        <taxon>Episquamata</taxon>
        <taxon>Laterata</taxon>
        <taxon>Teiioidea</taxon>
        <taxon>Teiidae</taxon>
        <taxon>Salvator</taxon>
    </lineage>
</organism>
<dbReference type="InterPro" id="IPR050169">
    <property type="entry name" value="Krueppel_C2H2_ZnF"/>
</dbReference>
<evidence type="ECO:0000259" key="1">
    <source>
        <dbReference type="PROSITE" id="PS50805"/>
    </source>
</evidence>
<dbReference type="PROSITE" id="PS50805">
    <property type="entry name" value="KRAB"/>
    <property type="match status" value="1"/>
</dbReference>
<dbReference type="Proteomes" id="UP000694421">
    <property type="component" value="Unplaced"/>
</dbReference>
<evidence type="ECO:0000313" key="2">
    <source>
        <dbReference type="Ensembl" id="ENSSMRP00000025422.1"/>
    </source>
</evidence>
<dbReference type="PANTHER" id="PTHR23232">
    <property type="entry name" value="KRAB DOMAIN C2H2 ZINC FINGER"/>
    <property type="match status" value="1"/>
</dbReference>
<proteinExistence type="predicted"/>
<reference evidence="2" key="1">
    <citation type="submission" date="2025-08" db="UniProtKB">
        <authorList>
            <consortium name="Ensembl"/>
        </authorList>
    </citation>
    <scope>IDENTIFICATION</scope>
</reference>
<dbReference type="Pfam" id="PF01352">
    <property type="entry name" value="KRAB"/>
    <property type="match status" value="1"/>
</dbReference>
<dbReference type="AlphaFoldDB" id="A0A8D0KL82"/>
<dbReference type="CDD" id="cd07765">
    <property type="entry name" value="KRAB_A-box"/>
    <property type="match status" value="1"/>
</dbReference>